<gene>
    <name evidence="1" type="ORF">SEUCBS140593_008002</name>
</gene>
<evidence type="ECO:0000313" key="2">
    <source>
        <dbReference type="Proteomes" id="UP001642482"/>
    </source>
</evidence>
<accession>A0ABP0CJU0</accession>
<proteinExistence type="predicted"/>
<name>A0ABP0CJU0_9PEZI</name>
<dbReference type="EMBL" id="CAWUHD010000103">
    <property type="protein sequence ID" value="CAK7231661.1"/>
    <property type="molecule type" value="Genomic_DNA"/>
</dbReference>
<comment type="caution">
    <text evidence="1">The sequence shown here is derived from an EMBL/GenBank/DDBJ whole genome shotgun (WGS) entry which is preliminary data.</text>
</comment>
<organism evidence="1 2">
    <name type="scientific">Sporothrix eucalyptigena</name>
    <dbReference type="NCBI Taxonomy" id="1812306"/>
    <lineage>
        <taxon>Eukaryota</taxon>
        <taxon>Fungi</taxon>
        <taxon>Dikarya</taxon>
        <taxon>Ascomycota</taxon>
        <taxon>Pezizomycotina</taxon>
        <taxon>Sordariomycetes</taxon>
        <taxon>Sordariomycetidae</taxon>
        <taxon>Ophiostomatales</taxon>
        <taxon>Ophiostomataceae</taxon>
        <taxon>Sporothrix</taxon>
    </lineage>
</organism>
<evidence type="ECO:0000313" key="1">
    <source>
        <dbReference type="EMBL" id="CAK7231661.1"/>
    </source>
</evidence>
<dbReference type="Proteomes" id="UP001642482">
    <property type="component" value="Unassembled WGS sequence"/>
</dbReference>
<sequence>MYAFAIDSDDCDKVVWFKTTPPRAPSLALSAGRVRRRQWCACLPAQRARPAQVDAAGGECGFDARGPFLGRLAAKLEPTYTDDGDDEEDQRATGGLTTWVLKYTFEQLVTPISGTLIVPRNQNFLISRTDDHNVLVYALCDKNKTNKTNKTRPLAGFVLPVNAPSPVTQRPVASNAPLRPGTYFVHHATLPHSIQPAPDTAVVRPMLLGSPRPAGAVLRDALCFKHEARELIMSIHHGPNDAEMLEIEFSGRLTAKVKVDYSRK</sequence>
<keyword evidence="2" id="KW-1185">Reference proteome</keyword>
<protein>
    <submittedName>
        <fullName evidence="1">Uncharacterized protein</fullName>
    </submittedName>
</protein>
<reference evidence="1 2" key="1">
    <citation type="submission" date="2024-01" db="EMBL/GenBank/DDBJ databases">
        <authorList>
            <person name="Allen C."/>
            <person name="Tagirdzhanova G."/>
        </authorList>
    </citation>
    <scope>NUCLEOTIDE SEQUENCE [LARGE SCALE GENOMIC DNA]</scope>
</reference>